<dbReference type="VEuPathDB" id="AmoebaDB:FDP41_008933"/>
<accession>A0A6A5BF76</accession>
<comment type="caution">
    <text evidence="3">The sequence shown here is derived from an EMBL/GenBank/DDBJ whole genome shotgun (WGS) entry which is preliminary data.</text>
</comment>
<feature type="compositionally biased region" description="Polar residues" evidence="1">
    <location>
        <begin position="1137"/>
        <end position="1149"/>
    </location>
</feature>
<dbReference type="PROSITE" id="PS50235">
    <property type="entry name" value="USP_3"/>
    <property type="match status" value="1"/>
</dbReference>
<dbReference type="PANTHER" id="PTHR24006">
    <property type="entry name" value="UBIQUITIN CARBOXYL-TERMINAL HYDROLASE"/>
    <property type="match status" value="1"/>
</dbReference>
<evidence type="ECO:0000313" key="4">
    <source>
        <dbReference type="Proteomes" id="UP000444721"/>
    </source>
</evidence>
<evidence type="ECO:0000259" key="2">
    <source>
        <dbReference type="PROSITE" id="PS50235"/>
    </source>
</evidence>
<dbReference type="InterPro" id="IPR050164">
    <property type="entry name" value="Peptidase_C19"/>
</dbReference>
<dbReference type="PANTHER" id="PTHR24006:SF842">
    <property type="entry name" value="UBIQUITIN CARBOXYL-TERMINAL HYDROLASE 40"/>
    <property type="match status" value="1"/>
</dbReference>
<dbReference type="RefSeq" id="XP_044557398.1">
    <property type="nucleotide sequence ID" value="XM_044712838.1"/>
</dbReference>
<organism evidence="3 4">
    <name type="scientific">Naegleria fowleri</name>
    <name type="common">Brain eating amoeba</name>
    <dbReference type="NCBI Taxonomy" id="5763"/>
    <lineage>
        <taxon>Eukaryota</taxon>
        <taxon>Discoba</taxon>
        <taxon>Heterolobosea</taxon>
        <taxon>Tetramitia</taxon>
        <taxon>Eutetramitia</taxon>
        <taxon>Vahlkampfiidae</taxon>
        <taxon>Naegleria</taxon>
    </lineage>
</organism>
<keyword evidence="4" id="KW-1185">Reference proteome</keyword>
<dbReference type="GO" id="GO:0016579">
    <property type="term" value="P:protein deubiquitination"/>
    <property type="evidence" value="ECO:0007669"/>
    <property type="project" value="InterPro"/>
</dbReference>
<evidence type="ECO:0000256" key="1">
    <source>
        <dbReference type="SAM" id="MobiDB-lite"/>
    </source>
</evidence>
<dbReference type="InterPro" id="IPR028889">
    <property type="entry name" value="USP"/>
</dbReference>
<dbReference type="PROSITE" id="PS00972">
    <property type="entry name" value="USP_1"/>
    <property type="match status" value="1"/>
</dbReference>
<dbReference type="InterPro" id="IPR018200">
    <property type="entry name" value="USP_CS"/>
</dbReference>
<dbReference type="Pfam" id="PF00443">
    <property type="entry name" value="UCH"/>
    <property type="match status" value="2"/>
</dbReference>
<dbReference type="OMA" id="HWFEFND"/>
<dbReference type="GeneID" id="68116150"/>
<feature type="region of interest" description="Disordered" evidence="1">
    <location>
        <begin position="1243"/>
        <end position="1271"/>
    </location>
</feature>
<sequence length="1358" mass="156621">MSELFGDMFAQDQELLLQQGSSSSSNGGTSKEGRNYHQLLSSIDNLKRQASNFVGLRNQASTCYLNSLIQTLYMIPQMRASFLNLDLAKYYERSSGSSSSKKPSVDEYEDVEIDFSTFPFYFQLLDMGFEATLINKAFHKFVEPSDTSDTEVNSRAQESMILWLFEEQERQQSLVYSDNSSLVTFDNSDGIVMGSLFDNNIPVVDESVTSQISTSSKKTIKKKKAKKQKQPNLLFVMQKLFSYMAKIEKPSIETVELTDAFGWKSRHVSMQHDIQELSRVFFQALETKLSKMKIDNFIKNTCAGKIVNKIVCQACGNISCIEEDFYDLTVTVENSLKESLEKYTEVERFEGNNKYHCSNCQKCVDLALRSTTIRQLPPILFFSLTRFSYDWNTESRIKVKKEMTFEATLDMTPFTENPSTYNREEYELVSVIIHSGSPYAGHYYCFARDFLGEGKTTIENEESRKNEKQNKKKSSRFEVSDDQHWFEFNDERVYQIDPKEEIPKYFGGKGASAYMLVYKKKSLTETFINFSLPSYFEQEIEKENEHIQILREYQTQQHDMSRQANTEKQNTGSALVYLPRFFSVDNSSLVASNFDEIGKLYRTFSFHYDTSVNEFYQLVKEKFADSFDNVTLYIMEKDGNKYTVGSELPRHADDDEILIRQYCKQDTKYLYILVDSFATPTAADTRFQIQNPTSSTEITLYETFCDTKIVRLDFTVSSTLRELIEQAKQRFSCEIPLRVFFNYSNGKPKRVSNLDTKMLYHLNGFTSISLEYESNDVSYVEMLYEEAQELAQVTKNQNIDSSNKSDEDRGDLVIVKFADREKLIHIDLSSTLFALKKKILHEMFSSKSKIFDKLSSEGDAWIRKCVLVRKQKKSFFEENNNDSPLTKLDIGDGDRLDVVIHLQSEKDVEIQFIEIVPQDPIYEEQTNEKIAFDTRNSFVMKLEQDITLKQCKTKLSQRFKKDNWEYDNIHNFRFRTSQNGHSGQVVKDEETLLSTLLIEQNDNVLFVELGRAPLIGQVKVLVNLVKDFPPKTSSDKILNENEEYLEYCATLTVSENCTLAFVKQCLLKRVNVFKNISNISQLQIRDCSFSGGFKRMTKVYTDTFHLNKTLEKLRWKDTKVIAVKILNESEIRKNQEEQIQQQPLDLPSQTSKKRAKTKGKKKIIPPPVHVIVRTREKSSTGSQFLYSPAKELVIDAQTISEWDHLDSFKKGILEMAELNFNENDMIISKYSFNDTRIIRIELDEASHETKEPTQPSTTSGETSASPKDTVTNKEIHLMKRINISDGDVLIVSLKSDLAKDEMMKNFSTSLKDFEKSSSGRSGSEDDFFGVALSKGSRVKEEALQIFLDDSDEEEDDDH</sequence>
<dbReference type="EMBL" id="VFQX01000066">
    <property type="protein sequence ID" value="KAF0972684.1"/>
    <property type="molecule type" value="Genomic_DNA"/>
</dbReference>
<evidence type="ECO:0000313" key="3">
    <source>
        <dbReference type="EMBL" id="KAF0972684.1"/>
    </source>
</evidence>
<dbReference type="PROSITE" id="PS00973">
    <property type="entry name" value="USP_2"/>
    <property type="match status" value="1"/>
</dbReference>
<feature type="compositionally biased region" description="Basic residues" evidence="1">
    <location>
        <begin position="1151"/>
        <end position="1160"/>
    </location>
</feature>
<dbReference type="Gene3D" id="3.90.70.10">
    <property type="entry name" value="Cysteine proteinases"/>
    <property type="match status" value="2"/>
</dbReference>
<dbReference type="InterPro" id="IPR001394">
    <property type="entry name" value="Peptidase_C19_UCH"/>
</dbReference>
<dbReference type="VEuPathDB" id="AmoebaDB:NF0077590"/>
<proteinExistence type="predicted"/>
<feature type="region of interest" description="Disordered" evidence="1">
    <location>
        <begin position="1136"/>
        <end position="1160"/>
    </location>
</feature>
<dbReference type="GO" id="GO:0005829">
    <property type="term" value="C:cytosol"/>
    <property type="evidence" value="ECO:0007669"/>
    <property type="project" value="TreeGrafter"/>
</dbReference>
<feature type="compositionally biased region" description="Polar residues" evidence="1">
    <location>
        <begin position="1252"/>
        <end position="1269"/>
    </location>
</feature>
<dbReference type="InterPro" id="IPR038765">
    <property type="entry name" value="Papain-like_cys_pep_sf"/>
</dbReference>
<dbReference type="VEuPathDB" id="AmoebaDB:NfTy_047550"/>
<gene>
    <name evidence="3" type="ORF">FDP41_008933</name>
</gene>
<dbReference type="SUPFAM" id="SSF54001">
    <property type="entry name" value="Cysteine proteinases"/>
    <property type="match status" value="1"/>
</dbReference>
<dbReference type="GO" id="GO:0004843">
    <property type="term" value="F:cysteine-type deubiquitinase activity"/>
    <property type="evidence" value="ECO:0007669"/>
    <property type="project" value="InterPro"/>
</dbReference>
<reference evidence="3 4" key="1">
    <citation type="journal article" date="2019" name="Sci. Rep.">
        <title>Nanopore sequencing improves the draft genome of the human pathogenic amoeba Naegleria fowleri.</title>
        <authorList>
            <person name="Liechti N."/>
            <person name="Schurch N."/>
            <person name="Bruggmann R."/>
            <person name="Wittwer M."/>
        </authorList>
    </citation>
    <scope>NUCLEOTIDE SEQUENCE [LARGE SCALE GENOMIC DNA]</scope>
    <source>
        <strain evidence="3 4">ATCC 30894</strain>
    </source>
</reference>
<dbReference type="GO" id="GO:0005634">
    <property type="term" value="C:nucleus"/>
    <property type="evidence" value="ECO:0007669"/>
    <property type="project" value="TreeGrafter"/>
</dbReference>
<feature type="domain" description="USP" evidence="2">
    <location>
        <begin position="54"/>
        <end position="521"/>
    </location>
</feature>
<dbReference type="OrthoDB" id="289038at2759"/>
<protein>
    <recommendedName>
        <fullName evidence="2">USP domain-containing protein</fullName>
    </recommendedName>
</protein>
<name>A0A6A5BF76_NAEFO</name>
<dbReference type="Proteomes" id="UP000444721">
    <property type="component" value="Unassembled WGS sequence"/>
</dbReference>